<comment type="caution">
    <text evidence="7">The sequence shown here is derived from an EMBL/GenBank/DDBJ whole genome shotgun (WGS) entry which is preliminary data.</text>
</comment>
<evidence type="ECO:0000313" key="8">
    <source>
        <dbReference type="Proteomes" id="UP000692954"/>
    </source>
</evidence>
<dbReference type="PANTHER" id="PTHR13234">
    <property type="entry name" value="GAMMA-INTERFERON INDUCIBLE LYSOSOMAL THIOL REDUCTASE GILT"/>
    <property type="match status" value="1"/>
</dbReference>
<feature type="signal peptide" evidence="6">
    <location>
        <begin position="1"/>
        <end position="15"/>
    </location>
</feature>
<dbReference type="InterPro" id="IPR004911">
    <property type="entry name" value="Interferon-induced_GILT"/>
</dbReference>
<name>A0A8S1KBQ3_9CILI</name>
<evidence type="ECO:0000256" key="4">
    <source>
        <dbReference type="ARBA" id="ARBA00022729"/>
    </source>
</evidence>
<feature type="chain" id="PRO_5035831650" evidence="6">
    <location>
        <begin position="16"/>
        <end position="201"/>
    </location>
</feature>
<keyword evidence="8" id="KW-1185">Reference proteome</keyword>
<keyword evidence="5" id="KW-0325">Glycoprotein</keyword>
<protein>
    <submittedName>
        <fullName evidence="7">Uncharacterized protein</fullName>
    </submittedName>
</protein>
<evidence type="ECO:0000256" key="3">
    <source>
        <dbReference type="ARBA" id="ARBA00022525"/>
    </source>
</evidence>
<dbReference type="Proteomes" id="UP000692954">
    <property type="component" value="Unassembled WGS sequence"/>
</dbReference>
<evidence type="ECO:0000256" key="2">
    <source>
        <dbReference type="ARBA" id="ARBA00005679"/>
    </source>
</evidence>
<evidence type="ECO:0000256" key="1">
    <source>
        <dbReference type="ARBA" id="ARBA00004613"/>
    </source>
</evidence>
<accession>A0A8S1KBQ3</accession>
<comment type="subcellular location">
    <subcellularLocation>
        <location evidence="1">Secreted</location>
    </subcellularLocation>
</comment>
<keyword evidence="4 6" id="KW-0732">Signal</keyword>
<evidence type="ECO:0000256" key="5">
    <source>
        <dbReference type="ARBA" id="ARBA00023180"/>
    </source>
</evidence>
<organism evidence="7 8">
    <name type="scientific">Paramecium sonneborni</name>
    <dbReference type="NCBI Taxonomy" id="65129"/>
    <lineage>
        <taxon>Eukaryota</taxon>
        <taxon>Sar</taxon>
        <taxon>Alveolata</taxon>
        <taxon>Ciliophora</taxon>
        <taxon>Intramacronucleata</taxon>
        <taxon>Oligohymenophorea</taxon>
        <taxon>Peniculida</taxon>
        <taxon>Parameciidae</taxon>
        <taxon>Paramecium</taxon>
    </lineage>
</organism>
<sequence length="201" mass="23552">MFSIILSLIFPINCATNIDIFIESQCPDTVRLFKKMKTLLDYEQIHSQIEFHFIPFGKGNEKLVLNQGYEFNCQHGNKECYGNLIDSCVLEQLDQIEQLRYLICIHQERQNNEELINLSLKKCVQNQECVYERTLKCAQSKFGNYLQHKAAKFTLAQNLVEIPWININGQHSPEFDKKFKLNPLKAICEQIDCEKIKVNFK</sequence>
<dbReference type="OrthoDB" id="958254at2759"/>
<comment type="similarity">
    <text evidence="2">Belongs to the GILT family.</text>
</comment>
<dbReference type="PANTHER" id="PTHR13234:SF8">
    <property type="entry name" value="GAMMA-INTERFERON-INDUCIBLE LYSOSOMAL THIOL REDUCTASE"/>
    <property type="match status" value="1"/>
</dbReference>
<dbReference type="Pfam" id="PF03227">
    <property type="entry name" value="GILT"/>
    <property type="match status" value="1"/>
</dbReference>
<evidence type="ECO:0000256" key="6">
    <source>
        <dbReference type="SAM" id="SignalP"/>
    </source>
</evidence>
<keyword evidence="3" id="KW-0964">Secreted</keyword>
<dbReference type="EMBL" id="CAJJDN010000007">
    <property type="protein sequence ID" value="CAD8053230.1"/>
    <property type="molecule type" value="Genomic_DNA"/>
</dbReference>
<evidence type="ECO:0000313" key="7">
    <source>
        <dbReference type="EMBL" id="CAD8053230.1"/>
    </source>
</evidence>
<reference evidence="7" key="1">
    <citation type="submission" date="2021-01" db="EMBL/GenBank/DDBJ databases">
        <authorList>
            <consortium name="Genoscope - CEA"/>
            <person name="William W."/>
        </authorList>
    </citation>
    <scope>NUCLEOTIDE SEQUENCE</scope>
</reference>
<gene>
    <name evidence="7" type="ORF">PSON_ATCC_30995.1.T0070235</name>
</gene>
<dbReference type="GO" id="GO:0005576">
    <property type="term" value="C:extracellular region"/>
    <property type="evidence" value="ECO:0007669"/>
    <property type="project" value="UniProtKB-SubCell"/>
</dbReference>
<dbReference type="AlphaFoldDB" id="A0A8S1KBQ3"/>
<dbReference type="GO" id="GO:0016671">
    <property type="term" value="F:oxidoreductase activity, acting on a sulfur group of donors, disulfide as acceptor"/>
    <property type="evidence" value="ECO:0007669"/>
    <property type="project" value="InterPro"/>
</dbReference>
<proteinExistence type="inferred from homology"/>